<accession>A0ABQ2D3D4</accession>
<name>A0ABQ2D3D4_9DEIO</name>
<protein>
    <submittedName>
        <fullName evidence="2">Uncharacterized protein</fullName>
    </submittedName>
</protein>
<gene>
    <name evidence="2" type="ORF">GCM10008938_33470</name>
</gene>
<keyword evidence="3" id="KW-1185">Reference proteome</keyword>
<feature type="transmembrane region" description="Helical" evidence="1">
    <location>
        <begin position="114"/>
        <end position="133"/>
    </location>
</feature>
<evidence type="ECO:0000313" key="2">
    <source>
        <dbReference type="EMBL" id="GGJ44592.1"/>
    </source>
</evidence>
<evidence type="ECO:0000256" key="1">
    <source>
        <dbReference type="SAM" id="Phobius"/>
    </source>
</evidence>
<dbReference type="Proteomes" id="UP000632222">
    <property type="component" value="Unassembled WGS sequence"/>
</dbReference>
<sequence>MNWINLFALIAFMATTLLFQNSVHYAIACLFILLVILGVRLAAMEKPPFDPNAFFFLSATTDDKRRVSQRAALLFPLFLATKTLLVLQPVLYILKSPFEEHVNARTYLMEHREWLVLFFVFLIPCMVLQHGYWDDLHDLYRNRKATK</sequence>
<feature type="transmembrane region" description="Helical" evidence="1">
    <location>
        <begin position="6"/>
        <end position="39"/>
    </location>
</feature>
<dbReference type="EMBL" id="BMOD01000014">
    <property type="protein sequence ID" value="GGJ44592.1"/>
    <property type="molecule type" value="Genomic_DNA"/>
</dbReference>
<keyword evidence="1" id="KW-1133">Transmembrane helix</keyword>
<organism evidence="2 3">
    <name type="scientific">Deinococcus roseus</name>
    <dbReference type="NCBI Taxonomy" id="392414"/>
    <lineage>
        <taxon>Bacteria</taxon>
        <taxon>Thermotogati</taxon>
        <taxon>Deinococcota</taxon>
        <taxon>Deinococci</taxon>
        <taxon>Deinococcales</taxon>
        <taxon>Deinococcaceae</taxon>
        <taxon>Deinococcus</taxon>
    </lineage>
</organism>
<evidence type="ECO:0000313" key="3">
    <source>
        <dbReference type="Proteomes" id="UP000632222"/>
    </source>
</evidence>
<comment type="caution">
    <text evidence="2">The sequence shown here is derived from an EMBL/GenBank/DDBJ whole genome shotgun (WGS) entry which is preliminary data.</text>
</comment>
<proteinExistence type="predicted"/>
<keyword evidence="1" id="KW-0812">Transmembrane</keyword>
<reference evidence="3" key="1">
    <citation type="journal article" date="2019" name="Int. J. Syst. Evol. Microbiol.">
        <title>The Global Catalogue of Microorganisms (GCM) 10K type strain sequencing project: providing services to taxonomists for standard genome sequencing and annotation.</title>
        <authorList>
            <consortium name="The Broad Institute Genomics Platform"/>
            <consortium name="The Broad Institute Genome Sequencing Center for Infectious Disease"/>
            <person name="Wu L."/>
            <person name="Ma J."/>
        </authorList>
    </citation>
    <scope>NUCLEOTIDE SEQUENCE [LARGE SCALE GENOMIC DNA]</scope>
    <source>
        <strain evidence="3">JCM 14370</strain>
    </source>
</reference>
<feature type="transmembrane region" description="Helical" evidence="1">
    <location>
        <begin position="73"/>
        <end position="94"/>
    </location>
</feature>
<keyword evidence="1" id="KW-0472">Membrane</keyword>
<dbReference type="RefSeq" id="WP_189004438.1">
    <property type="nucleotide sequence ID" value="NZ_BMOD01000014.1"/>
</dbReference>